<keyword evidence="4" id="KW-1185">Reference proteome</keyword>
<accession>A0ABX4GWK2</accession>
<evidence type="ECO:0000313" key="3">
    <source>
        <dbReference type="EMBL" id="PAD99231.1"/>
    </source>
</evidence>
<dbReference type="InterPro" id="IPR046348">
    <property type="entry name" value="SIS_dom_sf"/>
</dbReference>
<evidence type="ECO:0000259" key="2">
    <source>
        <dbReference type="PROSITE" id="PS51464"/>
    </source>
</evidence>
<dbReference type="RefSeq" id="WP_095219432.1">
    <property type="nucleotide sequence ID" value="NZ_NPBJ01000023.1"/>
</dbReference>
<dbReference type="PANTHER" id="PTHR10937:SF17">
    <property type="entry name" value="GLUCOSAMINE-FRUCTOSE-6-PHOSPHATE AMINOTRANSFERASE"/>
    <property type="match status" value="1"/>
</dbReference>
<sequence length="355" mass="39576">MQKNLMNQFIHEEKEVLTSILQRKEDIIGVSVQAYTKNEIENVYVIGSGTSYHAALVAKDTISRLLNKQVFVMYPTHFEREQLHLGGKQLVIGISQGGRSLSTIHGIEKAKQWGFPTIGISEYAESDLADTVDYFIPLSIGSVEKAGAKTKGYVGTILTLILFAMQASGQQDEEILESLQTTFGSIDTLAYVSEEWYQKIKGDFYHAKDIAVIGYGTNYATALEGALKLLETARVPVVGYEMEEYMHGVYNCISPDSFIIFLASEHKDKERLLHMKEFLGEITDHCYVIGKEGTFEASDKDLAFAFQEQEDFSAFEYIVPLQILSSLLSADKGIDAAIPKFPNFHTMMGSKVANV</sequence>
<dbReference type="PROSITE" id="PS51464">
    <property type="entry name" value="SIS"/>
    <property type="match status" value="1"/>
</dbReference>
<evidence type="ECO:0000256" key="1">
    <source>
        <dbReference type="ARBA" id="ARBA00022737"/>
    </source>
</evidence>
<dbReference type="Gene3D" id="3.40.50.10490">
    <property type="entry name" value="Glucose-6-phosphate isomerase like protein, domain 1"/>
    <property type="match status" value="2"/>
</dbReference>
<dbReference type="SUPFAM" id="SSF53697">
    <property type="entry name" value="SIS domain"/>
    <property type="match status" value="1"/>
</dbReference>
<dbReference type="CDD" id="cd05008">
    <property type="entry name" value="SIS_GlmS_GlmD_1"/>
    <property type="match status" value="1"/>
</dbReference>
<protein>
    <recommendedName>
        <fullName evidence="2">SIS domain-containing protein</fullName>
    </recommendedName>
</protein>
<evidence type="ECO:0000313" key="4">
    <source>
        <dbReference type="Proteomes" id="UP000216852"/>
    </source>
</evidence>
<keyword evidence="1" id="KW-0677">Repeat</keyword>
<name>A0ABX4GWK2_9BACI</name>
<dbReference type="InterPro" id="IPR001347">
    <property type="entry name" value="SIS_dom"/>
</dbReference>
<gene>
    <name evidence="3" type="ORF">CHH48_12215</name>
</gene>
<comment type="caution">
    <text evidence="3">The sequence shown here is derived from an EMBL/GenBank/DDBJ whole genome shotgun (WGS) entry which is preliminary data.</text>
</comment>
<reference evidence="3 4" key="1">
    <citation type="submission" date="2017-07" db="EMBL/GenBank/DDBJ databases">
        <title>Isolation and whole genome analysis of endospore-forming bacteria from heroin.</title>
        <authorList>
            <person name="Kalinowski J."/>
            <person name="Ahrens B."/>
            <person name="Al-Dilaimi A."/>
            <person name="Winkler A."/>
            <person name="Wibberg D."/>
            <person name="Schleenbecker U."/>
            <person name="Ruckert C."/>
            <person name="Wolfel R."/>
            <person name="Grass G."/>
        </authorList>
    </citation>
    <scope>NUCLEOTIDE SEQUENCE [LARGE SCALE GENOMIC DNA]</scope>
    <source>
        <strain evidence="3 4">7517-1</strain>
    </source>
</reference>
<proteinExistence type="predicted"/>
<dbReference type="EMBL" id="NPBJ01000023">
    <property type="protein sequence ID" value="PAD99231.1"/>
    <property type="molecule type" value="Genomic_DNA"/>
</dbReference>
<dbReference type="InterPro" id="IPR035466">
    <property type="entry name" value="GlmS/AgaS_SIS"/>
</dbReference>
<dbReference type="PANTHER" id="PTHR10937">
    <property type="entry name" value="GLUCOSAMINE--FRUCTOSE-6-PHOSPHATE AMINOTRANSFERASE, ISOMERIZING"/>
    <property type="match status" value="1"/>
</dbReference>
<dbReference type="Pfam" id="PF01380">
    <property type="entry name" value="SIS"/>
    <property type="match status" value="2"/>
</dbReference>
<dbReference type="InterPro" id="IPR035490">
    <property type="entry name" value="GlmS/FrlB_SIS"/>
</dbReference>
<feature type="domain" description="SIS" evidence="2">
    <location>
        <begin position="31"/>
        <end position="174"/>
    </location>
</feature>
<dbReference type="CDD" id="cd05009">
    <property type="entry name" value="SIS_GlmS_GlmD_2"/>
    <property type="match status" value="1"/>
</dbReference>
<organism evidence="3 4">
    <name type="scientific">Terribacillus saccharophilus</name>
    <dbReference type="NCBI Taxonomy" id="361277"/>
    <lineage>
        <taxon>Bacteria</taxon>
        <taxon>Bacillati</taxon>
        <taxon>Bacillota</taxon>
        <taxon>Bacilli</taxon>
        <taxon>Bacillales</taxon>
        <taxon>Bacillaceae</taxon>
        <taxon>Terribacillus</taxon>
    </lineage>
</organism>
<dbReference type="Proteomes" id="UP000216852">
    <property type="component" value="Unassembled WGS sequence"/>
</dbReference>